<feature type="compositionally biased region" description="Low complexity" evidence="1">
    <location>
        <begin position="226"/>
        <end position="241"/>
    </location>
</feature>
<feature type="compositionally biased region" description="Basic and acidic residues" evidence="1">
    <location>
        <begin position="208"/>
        <end position="217"/>
    </location>
</feature>
<name>A0A4S9F1E3_AURPU</name>
<protein>
    <submittedName>
        <fullName evidence="2">Uncharacterized protein</fullName>
    </submittedName>
</protein>
<dbReference type="Proteomes" id="UP000308953">
    <property type="component" value="Unassembled WGS sequence"/>
</dbReference>
<evidence type="ECO:0000313" key="2">
    <source>
        <dbReference type="EMBL" id="THX40989.1"/>
    </source>
</evidence>
<feature type="compositionally biased region" description="Polar residues" evidence="1">
    <location>
        <begin position="185"/>
        <end position="194"/>
    </location>
</feature>
<gene>
    <name evidence="2" type="ORF">D6D10_03055</name>
</gene>
<feature type="compositionally biased region" description="Low complexity" evidence="1">
    <location>
        <begin position="136"/>
        <end position="153"/>
    </location>
</feature>
<comment type="caution">
    <text evidence="2">The sequence shown here is derived from an EMBL/GenBank/DDBJ whole genome shotgun (WGS) entry which is preliminary data.</text>
</comment>
<reference evidence="2 3" key="1">
    <citation type="submission" date="2018-10" db="EMBL/GenBank/DDBJ databases">
        <title>Fifty Aureobasidium pullulans genomes reveal a recombining polyextremotolerant generalist.</title>
        <authorList>
            <person name="Gostincar C."/>
            <person name="Turk M."/>
            <person name="Zajc J."/>
            <person name="Gunde-Cimerman N."/>
        </authorList>
    </citation>
    <scope>NUCLEOTIDE SEQUENCE [LARGE SCALE GENOMIC DNA]</scope>
    <source>
        <strain evidence="2 3">EXF-9785</strain>
    </source>
</reference>
<feature type="region of interest" description="Disordered" evidence="1">
    <location>
        <begin position="132"/>
        <end position="154"/>
    </location>
</feature>
<feature type="region of interest" description="Disordered" evidence="1">
    <location>
        <begin position="185"/>
        <end position="242"/>
    </location>
</feature>
<dbReference type="EMBL" id="QZAV01000041">
    <property type="protein sequence ID" value="THX40989.1"/>
    <property type="molecule type" value="Genomic_DNA"/>
</dbReference>
<evidence type="ECO:0000313" key="3">
    <source>
        <dbReference type="Proteomes" id="UP000308953"/>
    </source>
</evidence>
<organism evidence="2 3">
    <name type="scientific">Aureobasidium pullulans</name>
    <name type="common">Black yeast</name>
    <name type="synonym">Pullularia pullulans</name>
    <dbReference type="NCBI Taxonomy" id="5580"/>
    <lineage>
        <taxon>Eukaryota</taxon>
        <taxon>Fungi</taxon>
        <taxon>Dikarya</taxon>
        <taxon>Ascomycota</taxon>
        <taxon>Pezizomycotina</taxon>
        <taxon>Dothideomycetes</taxon>
        <taxon>Dothideomycetidae</taxon>
        <taxon>Dothideales</taxon>
        <taxon>Saccotheciaceae</taxon>
        <taxon>Aureobasidium</taxon>
    </lineage>
</organism>
<evidence type="ECO:0000256" key="1">
    <source>
        <dbReference type="SAM" id="MobiDB-lite"/>
    </source>
</evidence>
<dbReference type="AlphaFoldDB" id="A0A4S9F1E3"/>
<feature type="region of interest" description="Disordered" evidence="1">
    <location>
        <begin position="456"/>
        <end position="533"/>
    </location>
</feature>
<sequence>MYILHKSDLSSHSTYQIKHFSLFCTTHTSHYNMASLSQHYSYPMRPANKEPQWTTVYDDLFNQYVDTDGFEFGTCNAAATTSSSDEASNNDIINSIEGNYTDSGDSSASEAAARRLSDDFWARTLAVLEESASTLEQEQTNTHQQQQRGRQQQIHTLSPASSFYNTKNHPHADFLSLGGFPSPHISNTIPSSPSAEAAARRRKAQRYQQDRSTKTPERPVGVTKQYRSSSKSPKMMSPSRYRAGAQDAWIESIYQTPSRMTTMNMPMRSMPLTPPSSGRNKPAVGLGFQGFGGLDASPFQPFTNYDEQTSPFTSNFPQDSLPRQLYSPEASPLTSPSVERGAIFAEEPIPTFRDVYYEQPNVADTYNKSAWSANSFGAEDIYEPSPTFSPWMASEKKEAEYQASLAAANFQVHDDIIPSGFNDPTLAPAYGEELVGVAEIDTTPYYTTSAYANNVLRRESRTPSPIRKPKRSSSSNPHSRKSSSDHKPSNRGSKAGGFVNYTPSDSDKLLSGVAPSGSSKTKARREREQAERWRRFSQAAVKAVAEAGGEIAPVANMMPVGPVGQGDLIDTSAGGSWQ</sequence>
<accession>A0A4S9F1E3</accession>
<proteinExistence type="predicted"/>